<dbReference type="PROSITE" id="PS51071">
    <property type="entry name" value="HTH_RPIR"/>
    <property type="match status" value="1"/>
</dbReference>
<dbReference type="STRING" id="306541.SAMN05421668_103142"/>
<dbReference type="InterPro" id="IPR035472">
    <property type="entry name" value="RpiR-like_SIS"/>
</dbReference>
<dbReference type="InterPro" id="IPR047640">
    <property type="entry name" value="RpiR-like"/>
</dbReference>
<dbReference type="PANTHER" id="PTHR30514">
    <property type="entry name" value="GLUCOKINASE"/>
    <property type="match status" value="1"/>
</dbReference>
<evidence type="ECO:0000259" key="4">
    <source>
        <dbReference type="PROSITE" id="PS51071"/>
    </source>
</evidence>
<gene>
    <name evidence="6" type="ORF">SAMN05421668_103142</name>
</gene>
<keyword evidence="1" id="KW-0805">Transcription regulation</keyword>
<feature type="domain" description="HTH rpiR-type" evidence="4">
    <location>
        <begin position="7"/>
        <end position="83"/>
    </location>
</feature>
<evidence type="ECO:0000259" key="5">
    <source>
        <dbReference type="PROSITE" id="PS51464"/>
    </source>
</evidence>
<keyword evidence="2 6" id="KW-0238">DNA-binding</keyword>
<dbReference type="RefSeq" id="WP_062320565.1">
    <property type="nucleotide sequence ID" value="NZ_BJWJ01000002.1"/>
</dbReference>
<dbReference type="GO" id="GO:0003700">
    <property type="term" value="F:DNA-binding transcription factor activity"/>
    <property type="evidence" value="ECO:0007669"/>
    <property type="project" value="InterPro"/>
</dbReference>
<evidence type="ECO:0000256" key="2">
    <source>
        <dbReference type="ARBA" id="ARBA00023125"/>
    </source>
</evidence>
<dbReference type="GO" id="GO:0003677">
    <property type="term" value="F:DNA binding"/>
    <property type="evidence" value="ECO:0007669"/>
    <property type="project" value="UniProtKB-KW"/>
</dbReference>
<dbReference type="Gene3D" id="3.40.50.10490">
    <property type="entry name" value="Glucose-6-phosphate isomerase like protein, domain 1"/>
    <property type="match status" value="1"/>
</dbReference>
<dbReference type="SUPFAM" id="SSF46689">
    <property type="entry name" value="Homeodomain-like"/>
    <property type="match status" value="1"/>
</dbReference>
<dbReference type="InterPro" id="IPR000281">
    <property type="entry name" value="HTH_RpiR"/>
</dbReference>
<reference evidence="6 7" key="1">
    <citation type="submission" date="2016-10" db="EMBL/GenBank/DDBJ databases">
        <authorList>
            <person name="de Groot N.N."/>
        </authorList>
    </citation>
    <scope>NUCLEOTIDE SEQUENCE [LARGE SCALE GENOMIC DNA]</scope>
    <source>
        <strain evidence="6 7">DSM 17074</strain>
    </source>
</reference>
<dbReference type="InterPro" id="IPR009057">
    <property type="entry name" value="Homeodomain-like_sf"/>
</dbReference>
<dbReference type="SUPFAM" id="SSF53697">
    <property type="entry name" value="SIS domain"/>
    <property type="match status" value="1"/>
</dbReference>
<dbReference type="OrthoDB" id="3684496at2"/>
<dbReference type="AlphaFoldDB" id="A0A1I6Q746"/>
<dbReference type="PANTHER" id="PTHR30514:SF1">
    <property type="entry name" value="HTH-TYPE TRANSCRIPTIONAL REGULATOR HEXR-RELATED"/>
    <property type="match status" value="1"/>
</dbReference>
<protein>
    <submittedName>
        <fullName evidence="6">DNA-binding transcriptional regulator, MurR/RpiR family, contains HTH and SIS domains</fullName>
    </submittedName>
</protein>
<dbReference type="PROSITE" id="PS51464">
    <property type="entry name" value="SIS"/>
    <property type="match status" value="1"/>
</dbReference>
<dbReference type="Pfam" id="PF01418">
    <property type="entry name" value="HTH_6"/>
    <property type="match status" value="1"/>
</dbReference>
<dbReference type="InterPro" id="IPR046348">
    <property type="entry name" value="SIS_dom_sf"/>
</dbReference>
<dbReference type="Gene3D" id="1.10.10.10">
    <property type="entry name" value="Winged helix-like DNA-binding domain superfamily/Winged helix DNA-binding domain"/>
    <property type="match status" value="1"/>
</dbReference>
<dbReference type="InterPro" id="IPR036388">
    <property type="entry name" value="WH-like_DNA-bd_sf"/>
</dbReference>
<evidence type="ECO:0000313" key="7">
    <source>
        <dbReference type="Proteomes" id="UP000199139"/>
    </source>
</evidence>
<evidence type="ECO:0000256" key="3">
    <source>
        <dbReference type="ARBA" id="ARBA00023163"/>
    </source>
</evidence>
<name>A0A1I6Q746_9BACI</name>
<feature type="domain" description="SIS" evidence="5">
    <location>
        <begin position="117"/>
        <end position="257"/>
    </location>
</feature>
<sequence length="275" mass="30823">MEDYTSIPASRRLELLKNQFTKSEFKLYEYILAHLDLVVYHSLSELSEQAKVAEATSLRFFKKLHYSGFQAFKFDLAKEQPIDDSKETDMYTRVKNEMIDSIETNHDLLNQSQLQNVAKLLDEKTESVIFAIGASGIAALDFQNQLMRVGKNIDVVTDTHTQIMRAANATADTLLMAISLSGSTKSLIESTAIAKKKGAHVVSLTGFLKSPLTKVSDDTILTHVKEHPLERGTLSGKVAQLFVIDALCMTYIQLHKAEAKTRREEITAFTADKLY</sequence>
<proteinExistence type="predicted"/>
<dbReference type="Pfam" id="PF01380">
    <property type="entry name" value="SIS"/>
    <property type="match status" value="1"/>
</dbReference>
<organism evidence="6 7">
    <name type="scientific">Halolactibacillus miurensis</name>
    <dbReference type="NCBI Taxonomy" id="306541"/>
    <lineage>
        <taxon>Bacteria</taxon>
        <taxon>Bacillati</taxon>
        <taxon>Bacillota</taxon>
        <taxon>Bacilli</taxon>
        <taxon>Bacillales</taxon>
        <taxon>Bacillaceae</taxon>
        <taxon>Halolactibacillus</taxon>
    </lineage>
</organism>
<evidence type="ECO:0000256" key="1">
    <source>
        <dbReference type="ARBA" id="ARBA00023015"/>
    </source>
</evidence>
<dbReference type="GO" id="GO:1901135">
    <property type="term" value="P:carbohydrate derivative metabolic process"/>
    <property type="evidence" value="ECO:0007669"/>
    <property type="project" value="InterPro"/>
</dbReference>
<dbReference type="GO" id="GO:0097367">
    <property type="term" value="F:carbohydrate derivative binding"/>
    <property type="evidence" value="ECO:0007669"/>
    <property type="project" value="InterPro"/>
</dbReference>
<dbReference type="Proteomes" id="UP000199139">
    <property type="component" value="Unassembled WGS sequence"/>
</dbReference>
<keyword evidence="3" id="KW-0804">Transcription</keyword>
<accession>A0A1I6Q746</accession>
<dbReference type="InterPro" id="IPR001347">
    <property type="entry name" value="SIS_dom"/>
</dbReference>
<dbReference type="CDD" id="cd05013">
    <property type="entry name" value="SIS_RpiR"/>
    <property type="match status" value="1"/>
</dbReference>
<evidence type="ECO:0000313" key="6">
    <source>
        <dbReference type="EMBL" id="SFS48145.1"/>
    </source>
</evidence>
<dbReference type="EMBL" id="FPAI01000003">
    <property type="protein sequence ID" value="SFS48145.1"/>
    <property type="molecule type" value="Genomic_DNA"/>
</dbReference>